<dbReference type="Proteomes" id="UP000249260">
    <property type="component" value="Unassembled WGS sequence"/>
</dbReference>
<dbReference type="Gene3D" id="3.40.50.1820">
    <property type="entry name" value="alpha/beta hydrolase"/>
    <property type="match status" value="1"/>
</dbReference>
<proteinExistence type="predicted"/>
<organism evidence="2 3">
    <name type="scientific">Paenibacillus montanisoli</name>
    <dbReference type="NCBI Taxonomy" id="2081970"/>
    <lineage>
        <taxon>Bacteria</taxon>
        <taxon>Bacillati</taxon>
        <taxon>Bacillota</taxon>
        <taxon>Bacilli</taxon>
        <taxon>Bacillales</taxon>
        <taxon>Paenibacillaceae</taxon>
        <taxon>Paenibacillus</taxon>
    </lineage>
</organism>
<dbReference type="RefSeq" id="WP_112883654.1">
    <property type="nucleotide sequence ID" value="NZ_QLUW01000003.1"/>
</dbReference>
<accession>A0A328U1S4</accession>
<feature type="domain" description="Serine aminopeptidase S33" evidence="1">
    <location>
        <begin position="49"/>
        <end position="217"/>
    </location>
</feature>
<reference evidence="2 3" key="1">
    <citation type="submission" date="2018-06" db="EMBL/GenBank/DDBJ databases">
        <title>Paenibacillus montanisoli sp. nov., isolated from mountain area soil.</title>
        <authorList>
            <person name="Wu M."/>
        </authorList>
    </citation>
    <scope>NUCLEOTIDE SEQUENCE [LARGE SCALE GENOMIC DNA]</scope>
    <source>
        <strain evidence="2 3">RA17</strain>
    </source>
</reference>
<dbReference type="GO" id="GO:0016020">
    <property type="term" value="C:membrane"/>
    <property type="evidence" value="ECO:0007669"/>
    <property type="project" value="TreeGrafter"/>
</dbReference>
<evidence type="ECO:0000259" key="1">
    <source>
        <dbReference type="Pfam" id="PF12146"/>
    </source>
</evidence>
<dbReference type="AlphaFoldDB" id="A0A328U1S4"/>
<sequence>MPFLNVGDAKLHVNHDVIIKDSVPVLCVHPPCLTSRLFTAMQEKLMSTSIIRFDIRGHGYSEAGSGKLTLSLIAEDMRRVLDTMGVKKAYVCSYGAGSFPALTAMLAYPDRFIGGILVSGATAYTDIITRSKLQAAFISSILCPKEPIAFKAALNEADSKASFEELHAEAKLGDSGKWREYTAACLDSAVQKKLLQLKQPVLVLYGTGDKIGQGHAAELRRRLSNSELYGIIGADKQLLLKEPATVAYVMSQWIEKQAHPEIADTFEEREALLRQLSAQGIEEGVHGTVPRH</sequence>
<dbReference type="PANTHER" id="PTHR43798">
    <property type="entry name" value="MONOACYLGLYCEROL LIPASE"/>
    <property type="match status" value="1"/>
</dbReference>
<comment type="caution">
    <text evidence="2">The sequence shown here is derived from an EMBL/GenBank/DDBJ whole genome shotgun (WGS) entry which is preliminary data.</text>
</comment>
<evidence type="ECO:0000313" key="3">
    <source>
        <dbReference type="Proteomes" id="UP000249260"/>
    </source>
</evidence>
<dbReference type="InterPro" id="IPR029058">
    <property type="entry name" value="AB_hydrolase_fold"/>
</dbReference>
<keyword evidence="3" id="KW-1185">Reference proteome</keyword>
<dbReference type="InterPro" id="IPR050266">
    <property type="entry name" value="AB_hydrolase_sf"/>
</dbReference>
<dbReference type="OrthoDB" id="6191536at2"/>
<dbReference type="SUPFAM" id="SSF53474">
    <property type="entry name" value="alpha/beta-Hydrolases"/>
    <property type="match status" value="1"/>
</dbReference>
<dbReference type="Pfam" id="PF12146">
    <property type="entry name" value="Hydrolase_4"/>
    <property type="match status" value="1"/>
</dbReference>
<dbReference type="EMBL" id="QLUW01000003">
    <property type="protein sequence ID" value="RAP75391.1"/>
    <property type="molecule type" value="Genomic_DNA"/>
</dbReference>
<dbReference type="InterPro" id="IPR022742">
    <property type="entry name" value="Hydrolase_4"/>
</dbReference>
<protein>
    <recommendedName>
        <fullName evidence="1">Serine aminopeptidase S33 domain-containing protein</fullName>
    </recommendedName>
</protein>
<evidence type="ECO:0000313" key="2">
    <source>
        <dbReference type="EMBL" id="RAP75391.1"/>
    </source>
</evidence>
<dbReference type="PANTHER" id="PTHR43798:SF33">
    <property type="entry name" value="HYDROLASE, PUTATIVE (AFU_ORTHOLOGUE AFUA_2G14860)-RELATED"/>
    <property type="match status" value="1"/>
</dbReference>
<name>A0A328U1S4_9BACL</name>
<gene>
    <name evidence="2" type="ORF">DL346_18730</name>
</gene>